<sequence length="212" mass="22785">LPIYSTLLFEKGFHLRNNMLLPTFCLLISSWGSLDGASVSFSQRGCEFEGRIYLTGTKFSPTPCMSCHCPKDGGIVNCAVEDCMPDQHCLTFTNTTAECCPTCVQFGCRHTDGVIFQQGEVIRNEACVRCYCPLGGGNPVCDVTSCPMSQCVDPVNISGVCCPVCPNGPNCQIGLLTLPVDQSVIVDGATCSCESLVDLDGQKRSLARCNKD</sequence>
<dbReference type="PROSITE" id="PS01208">
    <property type="entry name" value="VWFC_1"/>
    <property type="match status" value="2"/>
</dbReference>
<dbReference type="GO" id="GO:0030514">
    <property type="term" value="P:negative regulation of BMP signaling pathway"/>
    <property type="evidence" value="ECO:0007669"/>
    <property type="project" value="TreeGrafter"/>
</dbReference>
<dbReference type="GO" id="GO:0045202">
    <property type="term" value="C:synapse"/>
    <property type="evidence" value="ECO:0007669"/>
    <property type="project" value="UniProtKB-SubCell"/>
</dbReference>
<dbReference type="Pfam" id="PF23334">
    <property type="entry name" value="VWC2L_2nd"/>
    <property type="match status" value="2"/>
</dbReference>
<dbReference type="SUPFAM" id="SSF57603">
    <property type="entry name" value="FnI-like domain"/>
    <property type="match status" value="2"/>
</dbReference>
<dbReference type="PROSITE" id="PS50184">
    <property type="entry name" value="VWFC_2"/>
    <property type="match status" value="2"/>
</dbReference>
<dbReference type="AlphaFoldDB" id="A0A0B6Z873"/>
<reference evidence="2" key="1">
    <citation type="submission" date="2014-12" db="EMBL/GenBank/DDBJ databases">
        <title>Insight into the proteome of Arion vulgaris.</title>
        <authorList>
            <person name="Aradska J."/>
            <person name="Bulat T."/>
            <person name="Smidak R."/>
            <person name="Sarate P."/>
            <person name="Gangsoo J."/>
            <person name="Sialana F."/>
            <person name="Bilban M."/>
            <person name="Lubec G."/>
        </authorList>
    </citation>
    <scope>NUCLEOTIDE SEQUENCE</scope>
    <source>
        <tissue evidence="2">Skin</tissue>
    </source>
</reference>
<dbReference type="SMART" id="SM00214">
    <property type="entry name" value="VWC"/>
    <property type="match status" value="2"/>
</dbReference>
<evidence type="ECO:0000313" key="2">
    <source>
        <dbReference type="EMBL" id="CEK64733.1"/>
    </source>
</evidence>
<dbReference type="PANTHER" id="PTHR46252:SF3">
    <property type="entry name" value="KIELIN_CHORDIN-LIKE PROTEIN"/>
    <property type="match status" value="1"/>
</dbReference>
<accession>A0A0B6Z873</accession>
<proteinExistence type="predicted"/>
<dbReference type="InterPro" id="IPR001007">
    <property type="entry name" value="VWF_dom"/>
</dbReference>
<dbReference type="EMBL" id="HACG01017868">
    <property type="protein sequence ID" value="CEK64733.1"/>
    <property type="molecule type" value="Transcribed_RNA"/>
</dbReference>
<dbReference type="InterPro" id="IPR042979">
    <property type="entry name" value="VWC2/VWC2L"/>
</dbReference>
<gene>
    <name evidence="2" type="primary">ORF52731</name>
</gene>
<feature type="domain" description="VWFC" evidence="1">
    <location>
        <begin position="44"/>
        <end position="104"/>
    </location>
</feature>
<evidence type="ECO:0000259" key="1">
    <source>
        <dbReference type="PROSITE" id="PS50184"/>
    </source>
</evidence>
<dbReference type="GO" id="GO:0005615">
    <property type="term" value="C:extracellular space"/>
    <property type="evidence" value="ECO:0007669"/>
    <property type="project" value="TreeGrafter"/>
</dbReference>
<dbReference type="Gene3D" id="6.20.200.20">
    <property type="match status" value="2"/>
</dbReference>
<organism evidence="2">
    <name type="scientific">Arion vulgaris</name>
    <dbReference type="NCBI Taxonomy" id="1028688"/>
    <lineage>
        <taxon>Eukaryota</taxon>
        <taxon>Metazoa</taxon>
        <taxon>Spiralia</taxon>
        <taxon>Lophotrochozoa</taxon>
        <taxon>Mollusca</taxon>
        <taxon>Gastropoda</taxon>
        <taxon>Heterobranchia</taxon>
        <taxon>Euthyneura</taxon>
        <taxon>Panpulmonata</taxon>
        <taxon>Eupulmonata</taxon>
        <taxon>Stylommatophora</taxon>
        <taxon>Helicina</taxon>
        <taxon>Arionoidea</taxon>
        <taxon>Arionidae</taxon>
        <taxon>Arion</taxon>
    </lineage>
</organism>
<dbReference type="GO" id="GO:0032281">
    <property type="term" value="C:AMPA glutamate receptor complex"/>
    <property type="evidence" value="ECO:0007669"/>
    <property type="project" value="TreeGrafter"/>
</dbReference>
<protein>
    <recommendedName>
        <fullName evidence="1">VWFC domain-containing protein</fullName>
    </recommendedName>
</protein>
<dbReference type="PANTHER" id="PTHR46252">
    <property type="entry name" value="BRORIN FAMILY MEMBER"/>
    <property type="match status" value="1"/>
</dbReference>
<name>A0A0B6Z873_9EUPU</name>
<feature type="domain" description="VWFC" evidence="1">
    <location>
        <begin position="108"/>
        <end position="166"/>
    </location>
</feature>
<feature type="non-terminal residue" evidence="2">
    <location>
        <position position="1"/>
    </location>
</feature>